<evidence type="ECO:0000259" key="1">
    <source>
        <dbReference type="Pfam" id="PF08241"/>
    </source>
</evidence>
<dbReference type="RefSeq" id="WP_196262902.1">
    <property type="nucleotide sequence ID" value="NZ_JADQDN010000002.1"/>
</dbReference>
<dbReference type="CDD" id="cd02440">
    <property type="entry name" value="AdoMet_MTases"/>
    <property type="match status" value="1"/>
</dbReference>
<keyword evidence="2" id="KW-0808">Transferase</keyword>
<dbReference type="InterPro" id="IPR013216">
    <property type="entry name" value="Methyltransf_11"/>
</dbReference>
<dbReference type="PANTHER" id="PTHR42912">
    <property type="entry name" value="METHYLTRANSFERASE"/>
    <property type="match status" value="1"/>
</dbReference>
<dbReference type="SUPFAM" id="SSF53335">
    <property type="entry name" value="S-adenosyl-L-methionine-dependent methyltransferases"/>
    <property type="match status" value="1"/>
</dbReference>
<protein>
    <submittedName>
        <fullName evidence="2">Class I SAM-dependent methyltransferase</fullName>
    </submittedName>
</protein>
<feature type="domain" description="Methyltransferase type 11" evidence="1">
    <location>
        <begin position="42"/>
        <end position="135"/>
    </location>
</feature>
<dbReference type="Proteomes" id="UP000611708">
    <property type="component" value="Unassembled WGS sequence"/>
</dbReference>
<dbReference type="GO" id="GO:0032259">
    <property type="term" value="P:methylation"/>
    <property type="evidence" value="ECO:0007669"/>
    <property type="project" value="UniProtKB-KW"/>
</dbReference>
<dbReference type="PANTHER" id="PTHR42912:SF93">
    <property type="entry name" value="N6-ADENOSINE-METHYLTRANSFERASE TMT1A"/>
    <property type="match status" value="1"/>
</dbReference>
<evidence type="ECO:0000313" key="2">
    <source>
        <dbReference type="EMBL" id="MBF9195523.1"/>
    </source>
</evidence>
<comment type="caution">
    <text evidence="2">The sequence shown here is derived from an EMBL/GenBank/DDBJ whole genome shotgun (WGS) entry which is preliminary data.</text>
</comment>
<keyword evidence="3" id="KW-1185">Reference proteome</keyword>
<gene>
    <name evidence="2" type="ORF">I2H36_05710</name>
</gene>
<dbReference type="InterPro" id="IPR050508">
    <property type="entry name" value="Methyltransf_Superfamily"/>
</dbReference>
<evidence type="ECO:0000313" key="3">
    <source>
        <dbReference type="Proteomes" id="UP000611708"/>
    </source>
</evidence>
<dbReference type="Gene3D" id="3.40.50.150">
    <property type="entry name" value="Vaccinia Virus protein VP39"/>
    <property type="match status" value="1"/>
</dbReference>
<reference evidence="2 3" key="1">
    <citation type="submission" date="2020-11" db="EMBL/GenBank/DDBJ databases">
        <authorList>
            <person name="Kim M.K."/>
        </authorList>
    </citation>
    <scope>NUCLEOTIDE SEQUENCE [LARGE SCALE GENOMIC DNA]</scope>
    <source>
        <strain evidence="2 3">BT290</strain>
    </source>
</reference>
<dbReference type="GO" id="GO:0008168">
    <property type="term" value="F:methyltransferase activity"/>
    <property type="evidence" value="ECO:0007669"/>
    <property type="project" value="UniProtKB-KW"/>
</dbReference>
<accession>A0ABS0HPX1</accession>
<name>A0ABS0HPX1_9HYPH</name>
<sequence>MPIEPGLWGAGDAYERYMGRWSRLVAPRFVEWLGAGAGGDCVDIGCGTGILTAALLEGAGPQRIVGIDSAPGFLELARARVSDPRATFAQGDALALPEADDEFDLAVSGLVLNFLPDKAAALAEMVRVVRPGGTVGLYVWDYAGHMQIMRHFFDVAAALDPRALDFDDGVKAPVCRPGPLRALFADAGLESVEVQAIDITAAFESFDDYWTPFLGGTGSAPKYCMSLPEEAREELRERLRTRLPTGPDGEILLAVRAWAAKGRVAG</sequence>
<keyword evidence="2" id="KW-0489">Methyltransferase</keyword>
<proteinExistence type="predicted"/>
<dbReference type="Pfam" id="PF08241">
    <property type="entry name" value="Methyltransf_11"/>
    <property type="match status" value="1"/>
</dbReference>
<dbReference type="EMBL" id="JADQDN010000002">
    <property type="protein sequence ID" value="MBF9195523.1"/>
    <property type="molecule type" value="Genomic_DNA"/>
</dbReference>
<dbReference type="InterPro" id="IPR029063">
    <property type="entry name" value="SAM-dependent_MTases_sf"/>
</dbReference>
<organism evidence="2 3">
    <name type="scientific">Microvirga terrestris</name>
    <dbReference type="NCBI Taxonomy" id="2791024"/>
    <lineage>
        <taxon>Bacteria</taxon>
        <taxon>Pseudomonadati</taxon>
        <taxon>Pseudomonadota</taxon>
        <taxon>Alphaproteobacteria</taxon>
        <taxon>Hyphomicrobiales</taxon>
        <taxon>Methylobacteriaceae</taxon>
        <taxon>Microvirga</taxon>
    </lineage>
</organism>